<keyword evidence="2" id="KW-0815">Transposition</keyword>
<feature type="domain" description="Transposase IS4-like" evidence="5">
    <location>
        <begin position="121"/>
        <end position="337"/>
    </location>
</feature>
<evidence type="ECO:0000256" key="3">
    <source>
        <dbReference type="ARBA" id="ARBA00023125"/>
    </source>
</evidence>
<dbReference type="EMBL" id="WSRP01000026">
    <property type="protein sequence ID" value="MVX57257.1"/>
    <property type="molecule type" value="Genomic_DNA"/>
</dbReference>
<evidence type="ECO:0000256" key="2">
    <source>
        <dbReference type="ARBA" id="ARBA00022578"/>
    </source>
</evidence>
<dbReference type="NCBIfam" id="NF033592">
    <property type="entry name" value="transpos_IS4_1"/>
    <property type="match status" value="1"/>
</dbReference>
<evidence type="ECO:0000259" key="6">
    <source>
        <dbReference type="Pfam" id="PF14294"/>
    </source>
</evidence>
<dbReference type="InterPro" id="IPR012337">
    <property type="entry name" value="RNaseH-like_sf"/>
</dbReference>
<evidence type="ECO:0000259" key="5">
    <source>
        <dbReference type="Pfam" id="PF01609"/>
    </source>
</evidence>
<accession>A0A6L6YHZ7</accession>
<dbReference type="InterPro" id="IPR002559">
    <property type="entry name" value="Transposase_11"/>
</dbReference>
<keyword evidence="3" id="KW-0238">DNA-binding</keyword>
<name>A0A6L6YHZ7_9BURK</name>
<dbReference type="OrthoDB" id="9796012at2"/>
<dbReference type="Pfam" id="PF01609">
    <property type="entry name" value="DDE_Tnp_1"/>
    <property type="match status" value="1"/>
</dbReference>
<sequence length="397" mass="46215">MQRATISMFAQLVQSMGCKLEFQHLVNKHQSDKASKGFSSWSQFIAMLFCQLTGAESLREISDGLFSSLGKLNHIGAKAACRSTLGYANQNRPYKLYEDFYYVLPDKFRHEIQGRLSERFTKPVYSLDSTTISLCLRLFEWAHHRRRKGGIKLHTLLNNDLCLPEVIVETPAKVSDIKGAKSILENIPKGSIVVMDRGYNDYSLFKRLSEKGVTFVTRLKDNAVHTPLRKGLIQEDPDKKWGLYKMSFTGTQARKHCEDMRFRVVQWYDEKTDRWFEFLTNSKELTAPEVADLYKDRWQIELFFKRIKQNLVIKSFVGTTENAVMTQIWTAAIAILLLELLRRRSKYNWTFCRLARYFKLNLMTCKSLEHRLNKPDIKEWESPPESSQGCLFSWRGG</sequence>
<dbReference type="PANTHER" id="PTHR33258:SF1">
    <property type="entry name" value="TRANSPOSASE INSL FOR INSERTION SEQUENCE ELEMENT IS186A-RELATED"/>
    <property type="match status" value="1"/>
</dbReference>
<dbReference type="Pfam" id="PF14294">
    <property type="entry name" value="DUF4372"/>
    <property type="match status" value="1"/>
</dbReference>
<comment type="similarity">
    <text evidence="1">Belongs to the transposase 11 family.</text>
</comment>
<comment type="caution">
    <text evidence="7">The sequence shown here is derived from an EMBL/GenBank/DDBJ whole genome shotgun (WGS) entry which is preliminary data.</text>
</comment>
<gene>
    <name evidence="7" type="ORF">E5987_08585</name>
</gene>
<dbReference type="AlphaFoldDB" id="A0A6L6YHZ7"/>
<evidence type="ECO:0000256" key="4">
    <source>
        <dbReference type="ARBA" id="ARBA00023172"/>
    </source>
</evidence>
<protein>
    <submittedName>
        <fullName evidence="7">IS4 family transposase</fullName>
    </submittedName>
</protein>
<organism evidence="7 8">
    <name type="scientific">Parasutterella muris</name>
    <dbReference type="NCBI Taxonomy" id="2565572"/>
    <lineage>
        <taxon>Bacteria</taxon>
        <taxon>Pseudomonadati</taxon>
        <taxon>Pseudomonadota</taxon>
        <taxon>Betaproteobacteria</taxon>
        <taxon>Burkholderiales</taxon>
        <taxon>Sutterellaceae</taxon>
        <taxon>Parasutterella</taxon>
    </lineage>
</organism>
<dbReference type="InterPro" id="IPR047952">
    <property type="entry name" value="Transpos_IS4"/>
</dbReference>
<feature type="domain" description="DUF4372" evidence="6">
    <location>
        <begin position="7"/>
        <end position="78"/>
    </location>
</feature>
<dbReference type="GO" id="GO:0006313">
    <property type="term" value="P:DNA transposition"/>
    <property type="evidence" value="ECO:0007669"/>
    <property type="project" value="InterPro"/>
</dbReference>
<dbReference type="InterPro" id="IPR025399">
    <property type="entry name" value="DUF4372"/>
</dbReference>
<dbReference type="RefSeq" id="WP_160335683.1">
    <property type="nucleotide sequence ID" value="NZ_WSRP01000026.1"/>
</dbReference>
<evidence type="ECO:0000313" key="7">
    <source>
        <dbReference type="EMBL" id="MVX57257.1"/>
    </source>
</evidence>
<dbReference type="Proteomes" id="UP000472580">
    <property type="component" value="Unassembled WGS sequence"/>
</dbReference>
<dbReference type="Gene3D" id="3.90.350.10">
    <property type="entry name" value="Transposase Inhibitor Protein From Tn5, Chain A, domain 1"/>
    <property type="match status" value="1"/>
</dbReference>
<reference evidence="7 8" key="1">
    <citation type="submission" date="2019-12" db="EMBL/GenBank/DDBJ databases">
        <title>Microbes associate with the intestines of laboratory mice.</title>
        <authorList>
            <person name="Navarre W."/>
            <person name="Wong E."/>
        </authorList>
    </citation>
    <scope>NUCLEOTIDE SEQUENCE [LARGE SCALE GENOMIC DNA]</scope>
    <source>
        <strain evidence="7 8">NM82_D38</strain>
    </source>
</reference>
<proteinExistence type="inferred from homology"/>
<dbReference type="GO" id="GO:0003677">
    <property type="term" value="F:DNA binding"/>
    <property type="evidence" value="ECO:0007669"/>
    <property type="project" value="UniProtKB-KW"/>
</dbReference>
<keyword evidence="4" id="KW-0233">DNA recombination</keyword>
<evidence type="ECO:0000256" key="1">
    <source>
        <dbReference type="ARBA" id="ARBA00010075"/>
    </source>
</evidence>
<dbReference type="SUPFAM" id="SSF53098">
    <property type="entry name" value="Ribonuclease H-like"/>
    <property type="match status" value="1"/>
</dbReference>
<evidence type="ECO:0000313" key="8">
    <source>
        <dbReference type="Proteomes" id="UP000472580"/>
    </source>
</evidence>
<dbReference type="GO" id="GO:0004803">
    <property type="term" value="F:transposase activity"/>
    <property type="evidence" value="ECO:0007669"/>
    <property type="project" value="InterPro"/>
</dbReference>
<keyword evidence="8" id="KW-1185">Reference proteome</keyword>
<dbReference type="PANTHER" id="PTHR33258">
    <property type="entry name" value="TRANSPOSASE INSL FOR INSERTION SEQUENCE ELEMENT IS186A-RELATED"/>
    <property type="match status" value="1"/>
</dbReference>